<dbReference type="GO" id="GO:0004674">
    <property type="term" value="F:protein serine/threonine kinase activity"/>
    <property type="evidence" value="ECO:0007669"/>
    <property type="project" value="TreeGrafter"/>
</dbReference>
<accession>A0A2P6MU79</accession>
<dbReference type="Pfam" id="PF00069">
    <property type="entry name" value="Pkinase"/>
    <property type="match status" value="1"/>
</dbReference>
<sequence>MTIQKLAVYALYYYVYMTVYILEWIGVPQWLGLRRPEEAIVCIQGTTSTELFAQTSKEVVEATSTSSIDHVEDDLTMMADHTLNGLSQDVRQEEACPASPNDIQNVEEHTVRIALSSLVRLTMTQVPSIEGALRLQEELSMALARSRELEHKLHQAFGLYLKEKRAHAHTSLLLSDTQGKLDDLCRYIEGLSSQTTQAPLPVEITSADATEECLEPQEKFDRCEADAACSSPQEEPKSQSQTSDERDVTAEEPSHQEEAETTTSDYSTDDQEVLASTTDADTDTDIDTCNAEAATVLKNEPEEDIQGKEEETVGEEQPHEADTEAIEGPTEGPQEVVPPSSSNSDSCEAATSTPNLVESKEEPSQEGEAEKIIVHRKCIRVKRSELNELIDLFQCLTLHEKENPISSEDEEPVTSADVEANAEVEAKSEAQNFSEEEDPHGSPDETIAFHHPADDLYHSKDFDIHQMRTKRIRYRFLSNGRYQLALRDKMRTKRIRCRYLSNGRYQLALRDKVVAYIEKVLGLWTIRIPKGELTFGVLCEGEELKRDVLISHAVYTVTHHDQEVDRIEIGRVEWTEAIGCTFRKILGQGGCGLIVEGRSIFSNYAIKLERSECTERSSSEADIALKMSSGPETQPYVIHTERVIPVRDVTQPGDDIIISVMERAHHDLYGYIRAVPSTLDNYKVMEKLATGVQAIHTAGVLHLNLKPANILMVGKDPKIADWGLSKWIEETWTLHGSGTPGYAAPEVLLGAEPNTSSDIFSLGRIFYEMITGRQMAHVPVPSKKEEFFEYEKSYNKTLNDELQWIDCSTLRRLLFTMMTRDVEERTTTEGVLFELALLTRPKSPVQKRKFKARRSSRQL</sequence>
<comment type="caution">
    <text evidence="4">The sequence shown here is derived from an EMBL/GenBank/DDBJ whole genome shotgun (WGS) entry which is preliminary data.</text>
</comment>
<feature type="compositionally biased region" description="Basic and acidic residues" evidence="1">
    <location>
        <begin position="358"/>
        <end position="369"/>
    </location>
</feature>
<dbReference type="GO" id="GO:0005524">
    <property type="term" value="F:ATP binding"/>
    <property type="evidence" value="ECO:0007669"/>
    <property type="project" value="InterPro"/>
</dbReference>
<dbReference type="InParanoid" id="A0A2P6MU79"/>
<dbReference type="GO" id="GO:0005634">
    <property type="term" value="C:nucleus"/>
    <property type="evidence" value="ECO:0007669"/>
    <property type="project" value="TreeGrafter"/>
</dbReference>
<keyword evidence="2" id="KW-0472">Membrane</keyword>
<dbReference type="PANTHER" id="PTHR44167:SF24">
    <property type="entry name" value="SERINE_THREONINE-PROTEIN KINASE CHK2"/>
    <property type="match status" value="1"/>
</dbReference>
<dbReference type="SUPFAM" id="SSF56112">
    <property type="entry name" value="Protein kinase-like (PK-like)"/>
    <property type="match status" value="1"/>
</dbReference>
<reference evidence="4 5" key="1">
    <citation type="journal article" date="2018" name="Genome Biol. Evol.">
        <title>Multiple Roots of Fruiting Body Formation in Amoebozoa.</title>
        <authorList>
            <person name="Hillmann F."/>
            <person name="Forbes G."/>
            <person name="Novohradska S."/>
            <person name="Ferling I."/>
            <person name="Riege K."/>
            <person name="Groth M."/>
            <person name="Westermann M."/>
            <person name="Marz M."/>
            <person name="Spaller T."/>
            <person name="Winckler T."/>
            <person name="Schaap P."/>
            <person name="Glockner G."/>
        </authorList>
    </citation>
    <scope>NUCLEOTIDE SEQUENCE [LARGE SCALE GENOMIC DNA]</scope>
    <source>
        <strain evidence="4 5">Jena</strain>
    </source>
</reference>
<feature type="compositionally biased region" description="Basic and acidic residues" evidence="1">
    <location>
        <begin position="305"/>
        <end position="322"/>
    </location>
</feature>
<feature type="compositionally biased region" description="Basic and acidic residues" evidence="1">
    <location>
        <begin position="243"/>
        <end position="258"/>
    </location>
</feature>
<dbReference type="GO" id="GO:0044773">
    <property type="term" value="P:mitotic DNA damage checkpoint signaling"/>
    <property type="evidence" value="ECO:0007669"/>
    <property type="project" value="TreeGrafter"/>
</dbReference>
<proteinExistence type="predicted"/>
<keyword evidence="2" id="KW-0812">Transmembrane</keyword>
<dbReference type="OrthoDB" id="4062651at2759"/>
<name>A0A2P6MU79_9EUKA</name>
<keyword evidence="2" id="KW-1133">Transmembrane helix</keyword>
<evidence type="ECO:0000313" key="5">
    <source>
        <dbReference type="Proteomes" id="UP000241769"/>
    </source>
</evidence>
<evidence type="ECO:0000313" key="4">
    <source>
        <dbReference type="EMBL" id="PRP75268.1"/>
    </source>
</evidence>
<dbReference type="STRING" id="1890364.A0A2P6MU79"/>
<feature type="compositionally biased region" description="Polar residues" evidence="1">
    <location>
        <begin position="339"/>
        <end position="356"/>
    </location>
</feature>
<dbReference type="PROSITE" id="PS50011">
    <property type="entry name" value="PROTEIN_KINASE_DOM"/>
    <property type="match status" value="1"/>
</dbReference>
<feature type="region of interest" description="Disordered" evidence="1">
    <location>
        <begin position="403"/>
        <end position="449"/>
    </location>
</feature>
<dbReference type="InterPro" id="IPR000719">
    <property type="entry name" value="Prot_kinase_dom"/>
</dbReference>
<dbReference type="SMART" id="SM00220">
    <property type="entry name" value="S_TKc"/>
    <property type="match status" value="1"/>
</dbReference>
<dbReference type="Gene3D" id="1.10.510.10">
    <property type="entry name" value="Transferase(Phosphotransferase) domain 1"/>
    <property type="match status" value="1"/>
</dbReference>
<dbReference type="EMBL" id="MDYQ01000400">
    <property type="protein sequence ID" value="PRP75268.1"/>
    <property type="molecule type" value="Genomic_DNA"/>
</dbReference>
<evidence type="ECO:0000259" key="3">
    <source>
        <dbReference type="PROSITE" id="PS50011"/>
    </source>
</evidence>
<feature type="compositionally biased region" description="Low complexity" evidence="1">
    <location>
        <begin position="230"/>
        <end position="242"/>
    </location>
</feature>
<gene>
    <name evidence="4" type="ORF">PROFUN_15889</name>
</gene>
<feature type="compositionally biased region" description="Basic and acidic residues" evidence="1">
    <location>
        <begin position="439"/>
        <end position="449"/>
    </location>
</feature>
<evidence type="ECO:0000256" key="2">
    <source>
        <dbReference type="SAM" id="Phobius"/>
    </source>
</evidence>
<organism evidence="4 5">
    <name type="scientific">Planoprotostelium fungivorum</name>
    <dbReference type="NCBI Taxonomy" id="1890364"/>
    <lineage>
        <taxon>Eukaryota</taxon>
        <taxon>Amoebozoa</taxon>
        <taxon>Evosea</taxon>
        <taxon>Variosea</taxon>
        <taxon>Cavosteliida</taxon>
        <taxon>Cavosteliaceae</taxon>
        <taxon>Planoprotostelium</taxon>
    </lineage>
</organism>
<feature type="domain" description="Protein kinase" evidence="3">
    <location>
        <begin position="580"/>
        <end position="838"/>
    </location>
</feature>
<feature type="region of interest" description="Disordered" evidence="1">
    <location>
        <begin position="224"/>
        <end position="369"/>
    </location>
</feature>
<dbReference type="AlphaFoldDB" id="A0A2P6MU79"/>
<feature type="transmembrane region" description="Helical" evidence="2">
    <location>
        <begin position="6"/>
        <end position="25"/>
    </location>
</feature>
<evidence type="ECO:0000256" key="1">
    <source>
        <dbReference type="SAM" id="MobiDB-lite"/>
    </source>
</evidence>
<dbReference type="PANTHER" id="PTHR44167">
    <property type="entry name" value="OVARIAN-SPECIFIC SERINE/THREONINE-PROTEIN KINASE LOK-RELATED"/>
    <property type="match status" value="1"/>
</dbReference>
<keyword evidence="5" id="KW-1185">Reference proteome</keyword>
<dbReference type="InterPro" id="IPR011009">
    <property type="entry name" value="Kinase-like_dom_sf"/>
</dbReference>
<protein>
    <recommendedName>
        <fullName evidence="3">Protein kinase domain-containing protein</fullName>
    </recommendedName>
</protein>
<dbReference type="Proteomes" id="UP000241769">
    <property type="component" value="Unassembled WGS sequence"/>
</dbReference>